<proteinExistence type="predicted"/>
<dbReference type="EMBL" id="CAJVCH010571125">
    <property type="protein sequence ID" value="CAG7836691.1"/>
    <property type="molecule type" value="Genomic_DNA"/>
</dbReference>
<reference evidence="2" key="1">
    <citation type="submission" date="2021-06" db="EMBL/GenBank/DDBJ databases">
        <authorList>
            <person name="Hodson N. C."/>
            <person name="Mongue J. A."/>
            <person name="Jaron S. K."/>
        </authorList>
    </citation>
    <scope>NUCLEOTIDE SEQUENCE</scope>
</reference>
<dbReference type="OrthoDB" id="6380971at2759"/>
<dbReference type="PANTHER" id="PTHR11008:SF9">
    <property type="entry name" value="PROTEIN TAKEOUT-LIKE PROTEIN"/>
    <property type="match status" value="1"/>
</dbReference>
<dbReference type="AlphaFoldDB" id="A0A8J2MBM5"/>
<keyword evidence="1" id="KW-0732">Signal</keyword>
<sequence length="261" mass="27949">MNPRVLPLVFLCAVVGASGLSLERRHVAPNVDYGSAVGDALNNFIQTNLSDPLKLLPEGTEKIDIDLAELSQKIIGEGQTPPIKGSLSLADIFVKGVKQTGVDKSVFDLPSIVRPVNIDIVLSNAALDLEGQYEIDATLMSLIPVRGKGRITLRITNLKAGAATLLKMFPLPMKVDAFNYLLTLDVFQVHFEDLIGGGDLSDKINEILNNLIQTQLLPGLTDPESSLHASINAILADVVNGAVSELTAQDLLDLLNGLLKP</sequence>
<keyword evidence="3" id="KW-1185">Reference proteome</keyword>
<accession>A0A8J2MBM5</accession>
<dbReference type="InterPro" id="IPR010562">
    <property type="entry name" value="Haemolymph_juvenile_hormone-bd"/>
</dbReference>
<feature type="chain" id="PRO_5035302981" description="Hemolymph juvenile hormone binding protein" evidence="1">
    <location>
        <begin position="20"/>
        <end position="261"/>
    </location>
</feature>
<feature type="signal peptide" evidence="1">
    <location>
        <begin position="1"/>
        <end position="19"/>
    </location>
</feature>
<dbReference type="Proteomes" id="UP000708208">
    <property type="component" value="Unassembled WGS sequence"/>
</dbReference>
<dbReference type="PANTHER" id="PTHR11008">
    <property type="entry name" value="PROTEIN TAKEOUT-LIKE PROTEIN"/>
    <property type="match status" value="1"/>
</dbReference>
<gene>
    <name evidence="2" type="ORF">AFUS01_LOCUS45909</name>
</gene>
<comment type="caution">
    <text evidence="2">The sequence shown here is derived from an EMBL/GenBank/DDBJ whole genome shotgun (WGS) entry which is preliminary data.</text>
</comment>
<evidence type="ECO:0000256" key="1">
    <source>
        <dbReference type="SAM" id="SignalP"/>
    </source>
</evidence>
<name>A0A8J2MBM5_9HEXA</name>
<organism evidence="2 3">
    <name type="scientific">Allacma fusca</name>
    <dbReference type="NCBI Taxonomy" id="39272"/>
    <lineage>
        <taxon>Eukaryota</taxon>
        <taxon>Metazoa</taxon>
        <taxon>Ecdysozoa</taxon>
        <taxon>Arthropoda</taxon>
        <taxon>Hexapoda</taxon>
        <taxon>Collembola</taxon>
        <taxon>Symphypleona</taxon>
        <taxon>Sminthuridae</taxon>
        <taxon>Allacma</taxon>
    </lineage>
</organism>
<evidence type="ECO:0000313" key="2">
    <source>
        <dbReference type="EMBL" id="CAG7836691.1"/>
    </source>
</evidence>
<evidence type="ECO:0000313" key="3">
    <source>
        <dbReference type="Proteomes" id="UP000708208"/>
    </source>
</evidence>
<protein>
    <recommendedName>
        <fullName evidence="4">Hemolymph juvenile hormone binding protein</fullName>
    </recommendedName>
</protein>
<dbReference type="SMART" id="SM00700">
    <property type="entry name" value="JHBP"/>
    <property type="match status" value="1"/>
</dbReference>
<dbReference type="Pfam" id="PF06585">
    <property type="entry name" value="JHBP"/>
    <property type="match status" value="1"/>
</dbReference>
<evidence type="ECO:0008006" key="4">
    <source>
        <dbReference type="Google" id="ProtNLM"/>
    </source>
</evidence>